<protein>
    <submittedName>
        <fullName evidence="2">Uncharacterized protein</fullName>
    </submittedName>
</protein>
<gene>
    <name evidence="2" type="ORF">BVRB_035540</name>
</gene>
<evidence type="ECO:0000313" key="3">
    <source>
        <dbReference type="Proteomes" id="UP000035740"/>
    </source>
</evidence>
<keyword evidence="3" id="KW-1185">Reference proteome</keyword>
<accession>A0A0J7YQR5</accession>
<sequence length="207" mass="22118">SSSSKPTSSSPSSSVSSGLEWAVNVTVPLKISVSSLANPDNLIQRFHLAVASSLRVSASRFILVTLNSTDNTLRFCVTPSSSTDSRSALSMAELFVDAIRNSTSSLHSDFLASVVASPDSISFEGVALHHCTDDSYVFERESCMITSTGSLSTSSSSLIDFLKLALIFAGGIITIVVIVLGSRKVMQMRARKRRRDRGLYTDDAPSS</sequence>
<evidence type="ECO:0000256" key="1">
    <source>
        <dbReference type="SAM" id="Phobius"/>
    </source>
</evidence>
<reference evidence="2 3" key="1">
    <citation type="journal article" date="2014" name="Nature">
        <title>The genome of the recently domesticated crop plant sugar beet (Beta vulgaris).</title>
        <authorList>
            <person name="Dohm J.C."/>
            <person name="Minoche A.E."/>
            <person name="Holtgrawe D."/>
            <person name="Capella-Gutierrez S."/>
            <person name="Zakrzewski F."/>
            <person name="Tafer H."/>
            <person name="Rupp O."/>
            <person name="Sorensen T.R."/>
            <person name="Stracke R."/>
            <person name="Reinhardt R."/>
            <person name="Goesmann A."/>
            <person name="Kraft T."/>
            <person name="Schulz B."/>
            <person name="Stadler P.F."/>
            <person name="Schmidt T."/>
            <person name="Gabaldon T."/>
            <person name="Lehrach H."/>
            <person name="Weisshaar B."/>
            <person name="Himmelbauer H."/>
        </authorList>
    </citation>
    <scope>NUCLEOTIDE SEQUENCE [LARGE SCALE GENOMIC DNA]</scope>
    <source>
        <tissue evidence="2">Taproot</tissue>
    </source>
</reference>
<dbReference type="EMBL" id="KQ107910">
    <property type="protein sequence ID" value="KMS65483.1"/>
    <property type="molecule type" value="Genomic_DNA"/>
</dbReference>
<keyword evidence="1" id="KW-1133">Transmembrane helix</keyword>
<evidence type="ECO:0000313" key="2">
    <source>
        <dbReference type="EMBL" id="KMS65483.1"/>
    </source>
</evidence>
<keyword evidence="1" id="KW-0812">Transmembrane</keyword>
<feature type="non-terminal residue" evidence="2">
    <location>
        <position position="1"/>
    </location>
</feature>
<keyword evidence="1" id="KW-0472">Membrane</keyword>
<dbReference type="Gramene" id="KMS65483">
    <property type="protein sequence ID" value="KMS65483"/>
    <property type="gene ID" value="BVRB_035540"/>
</dbReference>
<dbReference type="Proteomes" id="UP000035740">
    <property type="component" value="Unassembled WGS sequence"/>
</dbReference>
<proteinExistence type="predicted"/>
<feature type="transmembrane region" description="Helical" evidence="1">
    <location>
        <begin position="161"/>
        <end position="182"/>
    </location>
</feature>
<organism evidence="2 3">
    <name type="scientific">Beta vulgaris subsp. vulgaris</name>
    <name type="common">Beet</name>
    <dbReference type="NCBI Taxonomy" id="3555"/>
    <lineage>
        <taxon>Eukaryota</taxon>
        <taxon>Viridiplantae</taxon>
        <taxon>Streptophyta</taxon>
        <taxon>Embryophyta</taxon>
        <taxon>Tracheophyta</taxon>
        <taxon>Spermatophyta</taxon>
        <taxon>Magnoliopsida</taxon>
        <taxon>eudicotyledons</taxon>
        <taxon>Gunneridae</taxon>
        <taxon>Pentapetalae</taxon>
        <taxon>Caryophyllales</taxon>
        <taxon>Chenopodiaceae</taxon>
        <taxon>Betoideae</taxon>
        <taxon>Beta</taxon>
    </lineage>
</organism>
<name>A0A0J7YQR5_BETVV</name>
<dbReference type="AlphaFoldDB" id="A0A0J7YQR5"/>